<feature type="region of interest" description="Disordered" evidence="1">
    <location>
        <begin position="32"/>
        <end position="89"/>
    </location>
</feature>
<comment type="caution">
    <text evidence="2">The sequence shown here is derived from an EMBL/GenBank/DDBJ whole genome shotgun (WGS) entry which is preliminary data.</text>
</comment>
<feature type="compositionally biased region" description="Basic and acidic residues" evidence="1">
    <location>
        <begin position="338"/>
        <end position="349"/>
    </location>
</feature>
<reference evidence="2" key="1">
    <citation type="submission" date="2016-03" db="EMBL/GenBank/DDBJ databases">
        <title>Mechanisms controlling the formation of the plant cell surface in tip-growing cells are functionally conserved among land plants.</title>
        <authorList>
            <person name="Honkanen S."/>
            <person name="Jones V.A."/>
            <person name="Morieri G."/>
            <person name="Champion C."/>
            <person name="Hetherington A.J."/>
            <person name="Kelly S."/>
            <person name="Saint-Marcoux D."/>
            <person name="Proust H."/>
            <person name="Prescott H."/>
            <person name="Dolan L."/>
        </authorList>
    </citation>
    <scope>NUCLEOTIDE SEQUENCE [LARGE SCALE GENOMIC DNA]</scope>
    <source>
        <tissue evidence="2">Whole gametophyte</tissue>
    </source>
</reference>
<organism evidence="2 3">
    <name type="scientific">Marchantia polymorpha subsp. ruderalis</name>
    <dbReference type="NCBI Taxonomy" id="1480154"/>
    <lineage>
        <taxon>Eukaryota</taxon>
        <taxon>Viridiplantae</taxon>
        <taxon>Streptophyta</taxon>
        <taxon>Embryophyta</taxon>
        <taxon>Marchantiophyta</taxon>
        <taxon>Marchantiopsida</taxon>
        <taxon>Marchantiidae</taxon>
        <taxon>Marchantiales</taxon>
        <taxon>Marchantiaceae</taxon>
        <taxon>Marchantia</taxon>
    </lineage>
</organism>
<protein>
    <submittedName>
        <fullName evidence="2">Uncharacterized protein</fullName>
    </submittedName>
</protein>
<keyword evidence="3" id="KW-1185">Reference proteome</keyword>
<feature type="region of interest" description="Disordered" evidence="1">
    <location>
        <begin position="277"/>
        <end position="541"/>
    </location>
</feature>
<feature type="compositionally biased region" description="Basic and acidic residues" evidence="1">
    <location>
        <begin position="48"/>
        <end position="58"/>
    </location>
</feature>
<feature type="compositionally biased region" description="Basic and acidic residues" evidence="1">
    <location>
        <begin position="360"/>
        <end position="369"/>
    </location>
</feature>
<gene>
    <name evidence="2" type="ORF">AXG93_715s1000</name>
</gene>
<dbReference type="AlphaFoldDB" id="A0A176VHF7"/>
<dbReference type="Proteomes" id="UP000077202">
    <property type="component" value="Unassembled WGS sequence"/>
</dbReference>
<proteinExistence type="predicted"/>
<dbReference type="EMBL" id="LVLJ01003770">
    <property type="protein sequence ID" value="OAE19802.1"/>
    <property type="molecule type" value="Genomic_DNA"/>
</dbReference>
<evidence type="ECO:0000256" key="1">
    <source>
        <dbReference type="SAM" id="MobiDB-lite"/>
    </source>
</evidence>
<sequence length="541" mass="59500">MDPPRESLLLGSKLNSGLIEPEGEVVVIPWYASGATPPPVRASPTRSRSSDEFIDHADSGNSTDEEYEISEDELSDEETQDKHEDEARPDMLDLSDTLLRFSKVMLDIPKKAVRKRREEKGGNLAVLFFLHRGLSLEQVLEWVEGELTRNRGLKVTTTINKGPRNFHVRFDTEKDRNSALSRIRLSYLRQEFIVLRWTPQAEHHAYIPAVYPVWVRFTDLDIVQTEWLEEIAGTLGPVLLPPHKVQKTSRPIYRVCIEWTHGTKTLTEIPVRLGAGGVEADRNGASTSRNGRSSTEAARAAPPTTTTTTTSHNKRPDETTEENNTATSPAPKTKKTRIKDESRQKKTELTDNLSGSKRKTPQEDPEAGKKSKLKNGAYLRRSLTQEPPGDGTSPQSFQDSPLIPKRLLGILSTPEDLQSEATTQHATGGQSGGMEMDLDTSTMLRETTPPNTPLGGGSDEGPDANGTENTDTTTAARLKGPKPQAGEKRETRAAKAKSSGEKSLDGCPIALSLRENMPPNNSVMTTDKSSLQRGQAASSEP</sequence>
<feature type="compositionally biased region" description="Acidic residues" evidence="1">
    <location>
        <begin position="63"/>
        <end position="79"/>
    </location>
</feature>
<evidence type="ECO:0000313" key="3">
    <source>
        <dbReference type="Proteomes" id="UP000077202"/>
    </source>
</evidence>
<feature type="compositionally biased region" description="Polar residues" evidence="1">
    <location>
        <begin position="466"/>
        <end position="475"/>
    </location>
</feature>
<accession>A0A176VHF7</accession>
<name>A0A176VHF7_MARPO</name>
<feature type="compositionally biased region" description="Polar residues" evidence="1">
    <location>
        <begin position="518"/>
        <end position="541"/>
    </location>
</feature>
<evidence type="ECO:0000313" key="2">
    <source>
        <dbReference type="EMBL" id="OAE19802.1"/>
    </source>
</evidence>
<feature type="compositionally biased region" description="Basic and acidic residues" evidence="1">
    <location>
        <begin position="485"/>
        <end position="504"/>
    </location>
</feature>
<feature type="compositionally biased region" description="Low complexity" evidence="1">
    <location>
        <begin position="292"/>
        <end position="311"/>
    </location>
</feature>
<feature type="compositionally biased region" description="Polar residues" evidence="1">
    <location>
        <begin position="439"/>
        <end position="449"/>
    </location>
</feature>
<feature type="compositionally biased region" description="Basic and acidic residues" evidence="1">
    <location>
        <begin position="80"/>
        <end position="89"/>
    </location>
</feature>
<feature type="compositionally biased region" description="Polar residues" evidence="1">
    <location>
        <begin position="415"/>
        <end position="428"/>
    </location>
</feature>